<evidence type="ECO:0000256" key="7">
    <source>
        <dbReference type="SAM" id="SignalP"/>
    </source>
</evidence>
<dbReference type="CDD" id="cd13580">
    <property type="entry name" value="PBP2_AlgQ_like_1"/>
    <property type="match status" value="1"/>
</dbReference>
<dbReference type="EMBL" id="WHOD01000005">
    <property type="protein sequence ID" value="NOU91938.1"/>
    <property type="molecule type" value="Genomic_DNA"/>
</dbReference>
<evidence type="ECO:0000256" key="1">
    <source>
        <dbReference type="ARBA" id="ARBA00022475"/>
    </source>
</evidence>
<evidence type="ECO:0000256" key="6">
    <source>
        <dbReference type="SAM" id="MobiDB-lite"/>
    </source>
</evidence>
<organism evidence="8 9">
    <name type="scientific">Paenibacillus foliorum</name>
    <dbReference type="NCBI Taxonomy" id="2654974"/>
    <lineage>
        <taxon>Bacteria</taxon>
        <taxon>Bacillati</taxon>
        <taxon>Bacillota</taxon>
        <taxon>Bacilli</taxon>
        <taxon>Bacillales</taxon>
        <taxon>Paenibacillaceae</taxon>
        <taxon>Paenibacillus</taxon>
    </lineage>
</organism>
<keyword evidence="2 7" id="KW-0732">Signal</keyword>
<protein>
    <submittedName>
        <fullName evidence="8">Extracellular solute-binding protein</fullName>
    </submittedName>
</protein>
<keyword evidence="3" id="KW-0472">Membrane</keyword>
<dbReference type="RefSeq" id="WP_171650114.1">
    <property type="nucleotide sequence ID" value="NZ_WHOD01000005.1"/>
</dbReference>
<feature type="signal peptide" evidence="7">
    <location>
        <begin position="1"/>
        <end position="21"/>
    </location>
</feature>
<evidence type="ECO:0000256" key="4">
    <source>
        <dbReference type="ARBA" id="ARBA00023139"/>
    </source>
</evidence>
<evidence type="ECO:0000256" key="3">
    <source>
        <dbReference type="ARBA" id="ARBA00023136"/>
    </source>
</evidence>
<evidence type="ECO:0000256" key="2">
    <source>
        <dbReference type="ARBA" id="ARBA00022729"/>
    </source>
</evidence>
<gene>
    <name evidence="8" type="ORF">GC093_01630</name>
</gene>
<keyword evidence="5" id="KW-0449">Lipoprotein</keyword>
<dbReference type="InterPro" id="IPR006059">
    <property type="entry name" value="SBP"/>
</dbReference>
<feature type="chain" id="PRO_5038612900" evidence="7">
    <location>
        <begin position="22"/>
        <end position="503"/>
    </location>
</feature>
<proteinExistence type="predicted"/>
<name>A0A972GPQ0_9BACL</name>
<accession>A0A972GPQ0</accession>
<evidence type="ECO:0000256" key="5">
    <source>
        <dbReference type="ARBA" id="ARBA00023288"/>
    </source>
</evidence>
<dbReference type="AlphaFoldDB" id="A0A972GPQ0"/>
<dbReference type="Gene3D" id="3.40.190.10">
    <property type="entry name" value="Periplasmic binding protein-like II"/>
    <property type="match status" value="2"/>
</dbReference>
<dbReference type="Pfam" id="PF01547">
    <property type="entry name" value="SBP_bac_1"/>
    <property type="match status" value="1"/>
</dbReference>
<evidence type="ECO:0000313" key="9">
    <source>
        <dbReference type="Proteomes" id="UP000641588"/>
    </source>
</evidence>
<dbReference type="SUPFAM" id="SSF53850">
    <property type="entry name" value="Periplasmic binding protein-like II"/>
    <property type="match status" value="1"/>
</dbReference>
<dbReference type="PANTHER" id="PTHR43649">
    <property type="entry name" value="ARABINOSE-BINDING PROTEIN-RELATED"/>
    <property type="match status" value="1"/>
</dbReference>
<keyword evidence="9" id="KW-1185">Reference proteome</keyword>
<reference evidence="8" key="1">
    <citation type="submission" date="2019-10" db="EMBL/GenBank/DDBJ databases">
        <title>Description of Paenibacillus glebae sp. nov.</title>
        <authorList>
            <person name="Carlier A."/>
            <person name="Qi S."/>
        </authorList>
    </citation>
    <scope>NUCLEOTIDE SEQUENCE</scope>
    <source>
        <strain evidence="8">LMG 31456</strain>
    </source>
</reference>
<dbReference type="PANTHER" id="PTHR43649:SF33">
    <property type="entry name" value="POLYGALACTURONAN_RHAMNOGALACTURONAN-BINDING PROTEIN YTCQ"/>
    <property type="match status" value="1"/>
</dbReference>
<evidence type="ECO:0000313" key="8">
    <source>
        <dbReference type="EMBL" id="NOU91938.1"/>
    </source>
</evidence>
<sequence length="503" mass="55967">MNKQKAWASYSAVLVLTGALAGCGGEASKPPAASDSNVDNSKPADISIVLSQVGEVPAKGNDVETAMEKYTNSKITIQWIPGSAYDDKINVMIAAGELPKLVRVKYVPTIISTIQSGVFWEIGPYLKDYKNLSAQNKQHYDNIAVDGKVYGIPLFRDLGRAVIHYRKDWTDALGLQLPKTMDDWYKLAQAFTLNDPDKNGKNDTYGMIFDKKYNDGAESTLTRFSVSIGGPNKWKVENGSFTPEFMAPQFMEAMKLMKRMYADKLINQDFTVLDPTETEKIYNAGRAGIKFSGGNAQNWQDLLVKNVPDAMVDAASVQGPNGIRVPGESGNNGFLAFSKSSIKSEAELKQVLSFVDKLMDPPMATLLMRGIEGRHFVDKGEYTEPLDREANQKEVKPYRDNLPYREGYNVKPTKDAPLSVKNQQVSRENEKYVVANPALTLLSSTYNERGKELELQIMDAQTKFIMGKIDEAGWQAEVDKWKKNGGDKMMEEYKAAYTKAGQK</sequence>
<dbReference type="PROSITE" id="PS51257">
    <property type="entry name" value="PROKAR_LIPOPROTEIN"/>
    <property type="match status" value="1"/>
</dbReference>
<feature type="region of interest" description="Disordered" evidence="6">
    <location>
        <begin position="402"/>
        <end position="423"/>
    </location>
</feature>
<keyword evidence="1" id="KW-1003">Cell membrane</keyword>
<comment type="caution">
    <text evidence="8">The sequence shown here is derived from an EMBL/GenBank/DDBJ whole genome shotgun (WGS) entry which is preliminary data.</text>
</comment>
<dbReference type="InterPro" id="IPR050490">
    <property type="entry name" value="Bact_solute-bd_prot1"/>
</dbReference>
<keyword evidence="4" id="KW-0564">Palmitate</keyword>
<dbReference type="Proteomes" id="UP000641588">
    <property type="component" value="Unassembled WGS sequence"/>
</dbReference>